<dbReference type="InterPro" id="IPR017441">
    <property type="entry name" value="Protein_kinase_ATP_BS"/>
</dbReference>
<gene>
    <name evidence="2" type="ORF">PG996_005186</name>
</gene>
<feature type="binding site" evidence="1">
    <location>
        <position position="52"/>
    </location>
    <ligand>
        <name>ATP</name>
        <dbReference type="ChEBI" id="CHEBI:30616"/>
    </ligand>
</feature>
<dbReference type="EMBL" id="JAQQWM010000003">
    <property type="protein sequence ID" value="KAK8071838.1"/>
    <property type="molecule type" value="Genomic_DNA"/>
</dbReference>
<reference evidence="2 3" key="1">
    <citation type="submission" date="2023-01" db="EMBL/GenBank/DDBJ databases">
        <title>Analysis of 21 Apiospora genomes using comparative genomics revels a genus with tremendous synthesis potential of carbohydrate active enzymes and secondary metabolites.</title>
        <authorList>
            <person name="Sorensen T."/>
        </authorList>
    </citation>
    <scope>NUCLEOTIDE SEQUENCE [LARGE SCALE GENOMIC DNA]</scope>
    <source>
        <strain evidence="2 3">CBS 83171</strain>
    </source>
</reference>
<dbReference type="SUPFAM" id="SSF56112">
    <property type="entry name" value="Protein kinase-like (PK-like)"/>
    <property type="match status" value="1"/>
</dbReference>
<comment type="caution">
    <text evidence="2">The sequence shown here is derived from an EMBL/GenBank/DDBJ whole genome shotgun (WGS) entry which is preliminary data.</text>
</comment>
<evidence type="ECO:0008006" key="4">
    <source>
        <dbReference type="Google" id="ProtNLM"/>
    </source>
</evidence>
<proteinExistence type="predicted"/>
<dbReference type="Pfam" id="PF13095">
    <property type="entry name" value="FTA2"/>
    <property type="match status" value="1"/>
</dbReference>
<protein>
    <recommendedName>
        <fullName evidence="4">Protein kinase domain-containing protein</fullName>
    </recommendedName>
</protein>
<keyword evidence="1" id="KW-0067">ATP-binding</keyword>
<evidence type="ECO:0000313" key="2">
    <source>
        <dbReference type="EMBL" id="KAK8071838.1"/>
    </source>
</evidence>
<keyword evidence="1" id="KW-0547">Nucleotide-binding</keyword>
<dbReference type="InterPro" id="IPR025213">
    <property type="entry name" value="Sim4_Fta2"/>
</dbReference>
<name>A0ABR1VPS2_9PEZI</name>
<dbReference type="InterPro" id="IPR011009">
    <property type="entry name" value="Kinase-like_dom_sf"/>
</dbReference>
<accession>A0ABR1VPS2</accession>
<sequence>MDEGVPPVPGPKMYPFKDGNGSLKIEWLGHIGKGVHAHVWAVLINAKLYALKVFSFRKGYWVNKKWNVSVSKKEKDAYFDLFSCECRAYGRIREESLEPYVAQCYGYIKLKHDDFMPIWDNPYLEDTLGYRERHKGRPFRTLVKEYIETDPYIYPPLPDSNIDNALKANVFFRDAKDARHMIRGLKRIQKSGILVQDINDGNVMNGRLVDFSQAWTVPHPVLVKEKMENDEIVDIMDGGYRDASKVDELIDWWNEEHAPSLKIWDRCLPHSEYCDKIRYHNEREEGKFGTKWEFGRTTCGWYIRPERYKWKADDGLKG</sequence>
<dbReference type="Proteomes" id="UP001446871">
    <property type="component" value="Unassembled WGS sequence"/>
</dbReference>
<organism evidence="2 3">
    <name type="scientific">Apiospora saccharicola</name>
    <dbReference type="NCBI Taxonomy" id="335842"/>
    <lineage>
        <taxon>Eukaryota</taxon>
        <taxon>Fungi</taxon>
        <taxon>Dikarya</taxon>
        <taxon>Ascomycota</taxon>
        <taxon>Pezizomycotina</taxon>
        <taxon>Sordariomycetes</taxon>
        <taxon>Xylariomycetidae</taxon>
        <taxon>Amphisphaeriales</taxon>
        <taxon>Apiosporaceae</taxon>
        <taxon>Apiospora</taxon>
    </lineage>
</organism>
<evidence type="ECO:0000256" key="1">
    <source>
        <dbReference type="PROSITE-ProRule" id="PRU10141"/>
    </source>
</evidence>
<evidence type="ECO:0000313" key="3">
    <source>
        <dbReference type="Proteomes" id="UP001446871"/>
    </source>
</evidence>
<dbReference type="PROSITE" id="PS00107">
    <property type="entry name" value="PROTEIN_KINASE_ATP"/>
    <property type="match status" value="1"/>
</dbReference>
<keyword evidence="3" id="KW-1185">Reference proteome</keyword>